<feature type="transmembrane region" description="Helical" evidence="7">
    <location>
        <begin position="64"/>
        <end position="81"/>
    </location>
</feature>
<evidence type="ECO:0000256" key="1">
    <source>
        <dbReference type="ARBA" id="ARBA00004651"/>
    </source>
</evidence>
<dbReference type="EMBL" id="DXHV01000071">
    <property type="protein sequence ID" value="HIW01046.1"/>
    <property type="molecule type" value="Genomic_DNA"/>
</dbReference>
<keyword evidence="5 7" id="KW-1133">Transmembrane helix</keyword>
<keyword evidence="4 7" id="KW-0812">Transmembrane</keyword>
<evidence type="ECO:0000313" key="8">
    <source>
        <dbReference type="EMBL" id="HIW01046.1"/>
    </source>
</evidence>
<dbReference type="AlphaFoldDB" id="A0A9D1PXU5"/>
<gene>
    <name evidence="8" type="ORF">H9894_07650</name>
</gene>
<feature type="transmembrane region" description="Helical" evidence="7">
    <location>
        <begin position="382"/>
        <end position="401"/>
    </location>
</feature>
<feature type="transmembrane region" description="Helical" evidence="7">
    <location>
        <begin position="93"/>
        <end position="118"/>
    </location>
</feature>
<dbReference type="PANTHER" id="PTHR30106">
    <property type="entry name" value="INNER MEMBRANE PROTEIN YEIH-RELATED"/>
    <property type="match status" value="1"/>
</dbReference>
<keyword evidence="3" id="KW-1003">Cell membrane</keyword>
<dbReference type="Proteomes" id="UP000886752">
    <property type="component" value="Unassembled WGS sequence"/>
</dbReference>
<dbReference type="Pfam" id="PF03601">
    <property type="entry name" value="Cons_hypoth698"/>
    <property type="match status" value="1"/>
</dbReference>
<comment type="caution">
    <text evidence="8">The sequence shown here is derived from an EMBL/GenBank/DDBJ whole genome shotgun (WGS) entry which is preliminary data.</text>
</comment>
<feature type="transmembrane region" description="Helical" evidence="7">
    <location>
        <begin position="258"/>
        <end position="280"/>
    </location>
</feature>
<dbReference type="PANTHER" id="PTHR30106:SF1">
    <property type="entry name" value="UPF0324 MEMBRANE PROTEIN FN0533"/>
    <property type="match status" value="1"/>
</dbReference>
<evidence type="ECO:0000256" key="3">
    <source>
        <dbReference type="ARBA" id="ARBA00022475"/>
    </source>
</evidence>
<accession>A0A9D1PXU5</accession>
<reference evidence="8" key="1">
    <citation type="journal article" date="2021" name="PeerJ">
        <title>Extensive microbial diversity within the chicken gut microbiome revealed by metagenomics and culture.</title>
        <authorList>
            <person name="Gilroy R."/>
            <person name="Ravi A."/>
            <person name="Getino M."/>
            <person name="Pursley I."/>
            <person name="Horton D.L."/>
            <person name="Alikhan N.F."/>
            <person name="Baker D."/>
            <person name="Gharbi K."/>
            <person name="Hall N."/>
            <person name="Watson M."/>
            <person name="Adriaenssens E.M."/>
            <person name="Foster-Nyarko E."/>
            <person name="Jarju S."/>
            <person name="Secka A."/>
            <person name="Antonio M."/>
            <person name="Oren A."/>
            <person name="Chaudhuri R.R."/>
            <person name="La Ragione R."/>
            <person name="Hildebrand F."/>
            <person name="Pallen M.J."/>
        </authorList>
    </citation>
    <scope>NUCLEOTIDE SEQUENCE</scope>
    <source>
        <strain evidence="8">ChiHecec2B26-446</strain>
    </source>
</reference>
<proteinExistence type="inferred from homology"/>
<reference evidence="8" key="2">
    <citation type="submission" date="2021-04" db="EMBL/GenBank/DDBJ databases">
        <authorList>
            <person name="Gilroy R."/>
        </authorList>
    </citation>
    <scope>NUCLEOTIDE SEQUENCE</scope>
    <source>
        <strain evidence="8">ChiHecec2B26-446</strain>
    </source>
</reference>
<keyword evidence="6 7" id="KW-0472">Membrane</keyword>
<feature type="transmembrane region" description="Helical" evidence="7">
    <location>
        <begin position="342"/>
        <end position="362"/>
    </location>
</feature>
<evidence type="ECO:0000256" key="6">
    <source>
        <dbReference type="ARBA" id="ARBA00023136"/>
    </source>
</evidence>
<feature type="transmembrane region" description="Helical" evidence="7">
    <location>
        <begin position="15"/>
        <end position="41"/>
    </location>
</feature>
<dbReference type="GO" id="GO:0005886">
    <property type="term" value="C:plasma membrane"/>
    <property type="evidence" value="ECO:0007669"/>
    <property type="project" value="UniProtKB-SubCell"/>
</dbReference>
<organism evidence="8 9">
    <name type="scientific">Candidatus Desulfovibrio intestinipullorum</name>
    <dbReference type="NCBI Taxonomy" id="2838536"/>
    <lineage>
        <taxon>Bacteria</taxon>
        <taxon>Pseudomonadati</taxon>
        <taxon>Thermodesulfobacteriota</taxon>
        <taxon>Desulfovibrionia</taxon>
        <taxon>Desulfovibrionales</taxon>
        <taxon>Desulfovibrionaceae</taxon>
        <taxon>Desulfovibrio</taxon>
    </lineage>
</organism>
<feature type="transmembrane region" description="Helical" evidence="7">
    <location>
        <begin position="193"/>
        <end position="218"/>
    </location>
</feature>
<comment type="similarity">
    <text evidence="2">Belongs to the UPF0324 family.</text>
</comment>
<protein>
    <submittedName>
        <fullName evidence="8">YeiH family protein</fullName>
    </submittedName>
</protein>
<comment type="subcellular location">
    <subcellularLocation>
        <location evidence="1">Cell membrane</location>
        <topology evidence="1">Multi-pass membrane protein</topology>
    </subcellularLocation>
</comment>
<evidence type="ECO:0000256" key="2">
    <source>
        <dbReference type="ARBA" id="ARBA00007977"/>
    </source>
</evidence>
<name>A0A9D1PXU5_9BACT</name>
<evidence type="ECO:0000313" key="9">
    <source>
        <dbReference type="Proteomes" id="UP000886752"/>
    </source>
</evidence>
<dbReference type="InterPro" id="IPR018383">
    <property type="entry name" value="UPF0324_pro"/>
</dbReference>
<evidence type="ECO:0000256" key="4">
    <source>
        <dbReference type="ARBA" id="ARBA00022692"/>
    </source>
</evidence>
<feature type="transmembrane region" description="Helical" evidence="7">
    <location>
        <begin position="450"/>
        <end position="473"/>
    </location>
</feature>
<feature type="transmembrane region" description="Helical" evidence="7">
    <location>
        <begin position="230"/>
        <end position="252"/>
    </location>
</feature>
<evidence type="ECO:0000256" key="5">
    <source>
        <dbReference type="ARBA" id="ARBA00022989"/>
    </source>
</evidence>
<feature type="transmembrane region" description="Helical" evidence="7">
    <location>
        <begin position="138"/>
        <end position="157"/>
    </location>
</feature>
<sequence length="490" mass="52933">MANEHATATFNEDKVACLLGGILFVLGLCKFAGMDLTGWIVKMGMWVDNPLDCFRAATKGMMEGWQALLATYILVTLGLSLGTKLMKGNVVKFIISFTIIFFIAIACYVVGANAYIAANPTQIAKQGIPWALGLSTEAGYIVALCVGIILGNLVPGFVEKLHDACRPELFVKIAIVVLGCELGVKAADAAAFAGVVIFRGLCAIVEAYLLYWAVVYYVARKYFKFNKEWAAPLASGISICGVSAAIATGGAIRARPVVPIMVSSLVVVFTCIEMLLLPFVASAFLHGEPMVAGGWMGLAVKSDGGAIASGAITESLILTKAAALGTNWETGWITMVTTTVKVFIDMFIGVWAFVLAYIWTKYFDADAKAGKRMSWGDVWDRFPRFVLGYVITFLIMLFLCIGDADTHKVAKTISSSLNGMRTLFFLLTFFSIGLISNFKKLLEEGIGRLAIVYVVCLFGFIIWVGLFISYLFFHGMYPPEIQAAAAAAGM</sequence>
<feature type="transmembrane region" description="Helical" evidence="7">
    <location>
        <begin position="422"/>
        <end position="438"/>
    </location>
</feature>
<evidence type="ECO:0000256" key="7">
    <source>
        <dbReference type="SAM" id="Phobius"/>
    </source>
</evidence>